<dbReference type="AlphaFoldDB" id="A0A4E9EPH8"/>
<dbReference type="PANTHER" id="PTHR34502">
    <property type="entry name" value="DUF6594 DOMAIN-CONTAINING PROTEIN-RELATED"/>
    <property type="match status" value="1"/>
</dbReference>
<accession>A0A4E9EPH8</accession>
<evidence type="ECO:0000256" key="1">
    <source>
        <dbReference type="SAM" id="Coils"/>
    </source>
</evidence>
<evidence type="ECO:0000313" key="5">
    <source>
        <dbReference type="EMBL" id="VIO64233.1"/>
    </source>
</evidence>
<reference evidence="4" key="2">
    <citation type="submission" date="2021-03" db="EMBL/GenBank/DDBJ databases">
        <authorList>
            <person name="Alouane T."/>
            <person name="Langin T."/>
            <person name="Bonhomme L."/>
        </authorList>
    </citation>
    <scope>NUCLEOTIDE SEQUENCE</scope>
    <source>
        <strain evidence="4">MDC_Fg202</strain>
    </source>
</reference>
<keyword evidence="2" id="KW-1133">Transmembrane helix</keyword>
<dbReference type="PANTHER" id="PTHR34502:SF5">
    <property type="entry name" value="DUF6594 DOMAIN-CONTAINING PROTEIN"/>
    <property type="match status" value="1"/>
</dbReference>
<feature type="domain" description="DUF6594" evidence="3">
    <location>
        <begin position="12"/>
        <end position="255"/>
    </location>
</feature>
<reference evidence="5" key="1">
    <citation type="submission" date="2019-04" db="EMBL/GenBank/DDBJ databases">
        <authorList>
            <person name="Melise S."/>
            <person name="Noan J."/>
            <person name="Okalmin O."/>
        </authorList>
    </citation>
    <scope>NUCLEOTIDE SEQUENCE</scope>
    <source>
        <strain evidence="5">FN9</strain>
    </source>
</reference>
<evidence type="ECO:0000259" key="3">
    <source>
        <dbReference type="Pfam" id="PF20237"/>
    </source>
</evidence>
<protein>
    <recommendedName>
        <fullName evidence="3">DUF6594 domain-containing protein</fullName>
    </recommendedName>
</protein>
<keyword evidence="1" id="KW-0175">Coiled coil</keyword>
<evidence type="ECO:0000256" key="2">
    <source>
        <dbReference type="SAM" id="Phobius"/>
    </source>
</evidence>
<proteinExistence type="predicted"/>
<keyword evidence="2" id="KW-0812">Transmembrane</keyword>
<dbReference type="EMBL" id="CAJPIJ010000127">
    <property type="protein sequence ID" value="CAG1982641.1"/>
    <property type="molecule type" value="Genomic_DNA"/>
</dbReference>
<keyword evidence="2" id="KW-0472">Membrane</keyword>
<organism evidence="5">
    <name type="scientific">Gibberella zeae</name>
    <name type="common">Wheat head blight fungus</name>
    <name type="synonym">Fusarium graminearum</name>
    <dbReference type="NCBI Taxonomy" id="5518"/>
    <lineage>
        <taxon>Eukaryota</taxon>
        <taxon>Fungi</taxon>
        <taxon>Dikarya</taxon>
        <taxon>Ascomycota</taxon>
        <taxon>Pezizomycotina</taxon>
        <taxon>Sordariomycetes</taxon>
        <taxon>Hypocreomycetidae</taxon>
        <taxon>Hypocreales</taxon>
        <taxon>Nectriaceae</taxon>
        <taxon>Fusarium</taxon>
    </lineage>
</organism>
<evidence type="ECO:0000313" key="4">
    <source>
        <dbReference type="EMBL" id="CAG1982641.1"/>
    </source>
</evidence>
<name>A0A4E9EPH8_GIBZA</name>
<dbReference type="EMBL" id="CAAKMV010000196">
    <property type="protein sequence ID" value="VIO64233.1"/>
    <property type="molecule type" value="Genomic_DNA"/>
</dbReference>
<feature type="coiled-coil region" evidence="1">
    <location>
        <begin position="39"/>
        <end position="90"/>
    </location>
</feature>
<dbReference type="InterPro" id="IPR046529">
    <property type="entry name" value="DUF6594"/>
</dbReference>
<gene>
    <name evidence="5" type="ORF">FUG_LOCUS562378</name>
    <name evidence="4" type="ORF">MDCFG202_LOCUS228579</name>
</gene>
<dbReference type="Pfam" id="PF20237">
    <property type="entry name" value="DUF6594"/>
    <property type="match status" value="1"/>
</dbReference>
<feature type="transmembrane region" description="Helical" evidence="2">
    <location>
        <begin position="199"/>
        <end position="219"/>
    </location>
</feature>
<sequence length="257" mass="30106">MIRLVESHRLGYPQLAAFLTLDEYFTIVKRFDFLHMRSIVEQQDRLAELEARLHQCDDEEGIQLNLSSRRQDGNNKRRELMKEVQETLKQYDDSVTRFSELLRLPQAKEDHKRSVHCWMQGNKPLVRSESIVYDKILEDNDFIALAWKANDRTSLEDMVERLVRAFPNLVKRFRINKDKTQNKSIVLLPSSFASNIVRLFLTVFTPLWLILPTLLLYNIQSRTGRACIFVLFTIWTSFIVVVTTNTTKSDLVLALVT</sequence>
<feature type="transmembrane region" description="Helical" evidence="2">
    <location>
        <begin position="226"/>
        <end position="244"/>
    </location>
</feature>
<dbReference type="Proteomes" id="UP000746612">
    <property type="component" value="Unassembled WGS sequence"/>
</dbReference>